<dbReference type="PANTHER" id="PTHR43649:SF33">
    <property type="entry name" value="POLYGALACTURONAN_RHAMNOGALACTURONAN-BINDING PROTEIN YTCQ"/>
    <property type="match status" value="1"/>
</dbReference>
<sequence length="440" mass="48435">MKQRWVKGIMAVTLSAMMSISLIGCGGSSSGTTNGEENSGVIEIKYPTFRVGVQLSAAAEKQLINDFNEKYKEKYKVVVEELPSDQSYVDKMKVLAASSELPDIIEGKDGLRELAIKNGQAIDLTEYVNSDPQYKEDIGEDAIKANTVDGKLYSISNAKQLIGYFYNKELFEKAGVTPAKTWDEFMANLEKLSNAGVTPISMMTGENCWATNLLLGAMIGTSNDTGNTLMKTKYPKTYETQEVTSALDRMKIILSKYTTKDALGSGYATAANHFLQGQTAMLPNGTWMAADFTDKDKAMEGFNDKVGVAMYPNDGLFTQYEIGYMICSKDKAHQDAAFEFIKFKTNREAQLLYFKTTGTLPLIKDLSDTSEFAEFKKVNPLVADMIVQADNAKYTFNTLDNISYSSVIDNMSQSYSSLAMGDIDSATMAKTMTEAASKSK</sequence>
<dbReference type="RefSeq" id="WP_146869024.1">
    <property type="nucleotide sequence ID" value="NZ_BKBC01000057.1"/>
</dbReference>
<keyword evidence="3" id="KW-0472">Membrane</keyword>
<evidence type="ECO:0008006" key="9">
    <source>
        <dbReference type="Google" id="ProtNLM"/>
    </source>
</evidence>
<dbReference type="PANTHER" id="PTHR43649">
    <property type="entry name" value="ARABINOSE-BINDING PROTEIN-RELATED"/>
    <property type="match status" value="1"/>
</dbReference>
<evidence type="ECO:0000256" key="1">
    <source>
        <dbReference type="ARBA" id="ARBA00022475"/>
    </source>
</evidence>
<proteinExistence type="predicted"/>
<feature type="signal peptide" evidence="6">
    <location>
        <begin position="1"/>
        <end position="23"/>
    </location>
</feature>
<evidence type="ECO:0000256" key="2">
    <source>
        <dbReference type="ARBA" id="ARBA00022729"/>
    </source>
</evidence>
<organism evidence="7 8">
    <name type="scientific">Clostridium butyricum</name>
    <dbReference type="NCBI Taxonomy" id="1492"/>
    <lineage>
        <taxon>Bacteria</taxon>
        <taxon>Bacillati</taxon>
        <taxon>Bacillota</taxon>
        <taxon>Clostridia</taxon>
        <taxon>Eubacteriales</taxon>
        <taxon>Clostridiaceae</taxon>
        <taxon>Clostridium</taxon>
    </lineage>
</organism>
<accession>A0A512TR55</accession>
<comment type="caution">
    <text evidence="7">The sequence shown here is derived from an EMBL/GenBank/DDBJ whole genome shotgun (WGS) entry which is preliminary data.</text>
</comment>
<evidence type="ECO:0000256" key="3">
    <source>
        <dbReference type="ARBA" id="ARBA00023136"/>
    </source>
</evidence>
<evidence type="ECO:0000313" key="8">
    <source>
        <dbReference type="Proteomes" id="UP000321089"/>
    </source>
</evidence>
<evidence type="ECO:0000256" key="6">
    <source>
        <dbReference type="SAM" id="SignalP"/>
    </source>
</evidence>
<keyword evidence="4" id="KW-0564">Palmitate</keyword>
<dbReference type="SUPFAM" id="SSF53850">
    <property type="entry name" value="Periplasmic binding protein-like II"/>
    <property type="match status" value="1"/>
</dbReference>
<dbReference type="Proteomes" id="UP000321089">
    <property type="component" value="Unassembled WGS sequence"/>
</dbReference>
<evidence type="ECO:0000256" key="4">
    <source>
        <dbReference type="ARBA" id="ARBA00023139"/>
    </source>
</evidence>
<dbReference type="Pfam" id="PF13416">
    <property type="entry name" value="SBP_bac_8"/>
    <property type="match status" value="1"/>
</dbReference>
<dbReference type="EMBL" id="BKBC01000057">
    <property type="protein sequence ID" value="GEQ22685.1"/>
    <property type="molecule type" value="Genomic_DNA"/>
</dbReference>
<reference evidence="7 8" key="1">
    <citation type="submission" date="2019-07" db="EMBL/GenBank/DDBJ databases">
        <title>Whole genome shotgun sequence of Clostridium butyricum NBRC 3858.</title>
        <authorList>
            <person name="Hosoyama A."/>
            <person name="Uohara A."/>
            <person name="Ohji S."/>
            <person name="Ichikawa N."/>
        </authorList>
    </citation>
    <scope>NUCLEOTIDE SEQUENCE [LARGE SCALE GENOMIC DNA]</scope>
    <source>
        <strain evidence="7 8">NBRC 3858</strain>
    </source>
</reference>
<dbReference type="InterPro" id="IPR050490">
    <property type="entry name" value="Bact_solute-bd_prot1"/>
</dbReference>
<gene>
    <name evidence="7" type="ORF">CBU02nite_31910</name>
</gene>
<keyword evidence="2 6" id="KW-0732">Signal</keyword>
<keyword evidence="5" id="KW-0449">Lipoprotein</keyword>
<dbReference type="AlphaFoldDB" id="A0A512TR55"/>
<evidence type="ECO:0000256" key="5">
    <source>
        <dbReference type="ARBA" id="ARBA00023288"/>
    </source>
</evidence>
<keyword evidence="1" id="KW-1003">Cell membrane</keyword>
<name>A0A512TR55_CLOBU</name>
<feature type="chain" id="PRO_5039494758" description="Extracellular solute-binding protein" evidence="6">
    <location>
        <begin position="24"/>
        <end position="440"/>
    </location>
</feature>
<dbReference type="InterPro" id="IPR006059">
    <property type="entry name" value="SBP"/>
</dbReference>
<protein>
    <recommendedName>
        <fullName evidence="9">Extracellular solute-binding protein</fullName>
    </recommendedName>
</protein>
<dbReference type="PROSITE" id="PS51257">
    <property type="entry name" value="PROKAR_LIPOPROTEIN"/>
    <property type="match status" value="1"/>
</dbReference>
<dbReference type="Gene3D" id="3.40.190.10">
    <property type="entry name" value="Periplasmic binding protein-like II"/>
    <property type="match status" value="1"/>
</dbReference>
<evidence type="ECO:0000313" key="7">
    <source>
        <dbReference type="EMBL" id="GEQ22685.1"/>
    </source>
</evidence>